<dbReference type="CDD" id="cd00118">
    <property type="entry name" value="LysM"/>
    <property type="match status" value="2"/>
</dbReference>
<dbReference type="OrthoDB" id="9814460at2"/>
<reference evidence="2 3" key="1">
    <citation type="submission" date="2019-10" db="EMBL/GenBank/DDBJ databases">
        <title>Comparative genomics of sulfur disproportionating microorganisms.</title>
        <authorList>
            <person name="Ward L.M."/>
            <person name="Bertran E."/>
            <person name="Johnston D."/>
        </authorList>
    </citation>
    <scope>NUCLEOTIDE SEQUENCE [LARGE SCALE GENOMIC DNA]</scope>
    <source>
        <strain evidence="2 3">DSM 14055</strain>
    </source>
</reference>
<sequence length="300" mass="31993">MRKLVKKQLKKMAPLVVAAGVLAGGYLAGLAPLFASPDEAILTDQPYGGLPPVEEAGNRDEEGVVYRVQPGDTLLAIAGRLGVPVSVLQETNGLRNADLILPGQELRVPGRLKHRVASGETLSEIARRYHVPLWQLAAANGLANPDRVNPGEELIIPAGEQEAVAVWEPAPSLPVEQLAWPVVGRVSSPFGWREGRPHHGVDIAAAEGEPIRAVKDGRVVFAGPRGTYGLAVIINHGQGLETLYAHASKLLVSPGQTVQEGQVIALVGSTGRSTGPHLHLEVRLNGVCYDPLWCLTRMRT</sequence>
<evidence type="ECO:0000259" key="1">
    <source>
        <dbReference type="PROSITE" id="PS51782"/>
    </source>
</evidence>
<dbReference type="Proteomes" id="UP000441717">
    <property type="component" value="Unassembled WGS sequence"/>
</dbReference>
<dbReference type="Gene3D" id="2.70.70.10">
    <property type="entry name" value="Glucose Permease (Domain IIA)"/>
    <property type="match status" value="1"/>
</dbReference>
<keyword evidence="3" id="KW-1185">Reference proteome</keyword>
<dbReference type="SUPFAM" id="SSF51261">
    <property type="entry name" value="Duplicated hybrid motif"/>
    <property type="match status" value="1"/>
</dbReference>
<dbReference type="RefSeq" id="WP_152947533.1">
    <property type="nucleotide sequence ID" value="NZ_WHYR01000038.1"/>
</dbReference>
<evidence type="ECO:0000313" key="3">
    <source>
        <dbReference type="Proteomes" id="UP000441717"/>
    </source>
</evidence>
<name>A0A6N7IU71_9FIRM</name>
<dbReference type="CDD" id="cd12797">
    <property type="entry name" value="M23_peptidase"/>
    <property type="match status" value="1"/>
</dbReference>
<proteinExistence type="predicted"/>
<dbReference type="EMBL" id="WHYR01000038">
    <property type="protein sequence ID" value="MQL53103.1"/>
    <property type="molecule type" value="Genomic_DNA"/>
</dbReference>
<dbReference type="InterPro" id="IPR036779">
    <property type="entry name" value="LysM_dom_sf"/>
</dbReference>
<dbReference type="InterPro" id="IPR018392">
    <property type="entry name" value="LysM"/>
</dbReference>
<feature type="domain" description="LysM" evidence="1">
    <location>
        <begin position="64"/>
        <end position="108"/>
    </location>
</feature>
<dbReference type="InterPro" id="IPR050570">
    <property type="entry name" value="Cell_wall_metabolism_enzyme"/>
</dbReference>
<dbReference type="SMART" id="SM00257">
    <property type="entry name" value="LysM"/>
    <property type="match status" value="2"/>
</dbReference>
<dbReference type="InterPro" id="IPR011055">
    <property type="entry name" value="Dup_hybrid_motif"/>
</dbReference>
<dbReference type="Pfam" id="PF01476">
    <property type="entry name" value="LysM"/>
    <property type="match status" value="2"/>
</dbReference>
<dbReference type="GO" id="GO:0004222">
    <property type="term" value="F:metalloendopeptidase activity"/>
    <property type="evidence" value="ECO:0007669"/>
    <property type="project" value="TreeGrafter"/>
</dbReference>
<comment type="caution">
    <text evidence="2">The sequence shown here is derived from an EMBL/GenBank/DDBJ whole genome shotgun (WGS) entry which is preliminary data.</text>
</comment>
<accession>A0A6N7IU71</accession>
<feature type="domain" description="LysM" evidence="1">
    <location>
        <begin position="112"/>
        <end position="156"/>
    </location>
</feature>
<organism evidence="2 3">
    <name type="scientific">Desulfofundulus thermobenzoicus</name>
    <dbReference type="NCBI Taxonomy" id="29376"/>
    <lineage>
        <taxon>Bacteria</taxon>
        <taxon>Bacillati</taxon>
        <taxon>Bacillota</taxon>
        <taxon>Clostridia</taxon>
        <taxon>Eubacteriales</taxon>
        <taxon>Peptococcaceae</taxon>
        <taxon>Desulfofundulus</taxon>
    </lineage>
</organism>
<dbReference type="AlphaFoldDB" id="A0A6N7IU71"/>
<gene>
    <name evidence="2" type="ORF">GFC01_12720</name>
</gene>
<dbReference type="SUPFAM" id="SSF54106">
    <property type="entry name" value="LysM domain"/>
    <property type="match status" value="2"/>
</dbReference>
<evidence type="ECO:0000313" key="2">
    <source>
        <dbReference type="EMBL" id="MQL53103.1"/>
    </source>
</evidence>
<dbReference type="InterPro" id="IPR016047">
    <property type="entry name" value="M23ase_b-sheet_dom"/>
</dbReference>
<dbReference type="PANTHER" id="PTHR21666">
    <property type="entry name" value="PEPTIDASE-RELATED"/>
    <property type="match status" value="1"/>
</dbReference>
<dbReference type="Gene3D" id="3.10.350.10">
    <property type="entry name" value="LysM domain"/>
    <property type="match status" value="2"/>
</dbReference>
<protein>
    <submittedName>
        <fullName evidence="2">Peptidoglycan DD-metalloendopeptidase family protein</fullName>
    </submittedName>
</protein>
<dbReference type="Pfam" id="PF01551">
    <property type="entry name" value="Peptidase_M23"/>
    <property type="match status" value="1"/>
</dbReference>
<dbReference type="PROSITE" id="PS51782">
    <property type="entry name" value="LYSM"/>
    <property type="match status" value="2"/>
</dbReference>
<dbReference type="PANTHER" id="PTHR21666:SF270">
    <property type="entry name" value="MUREIN HYDROLASE ACTIVATOR ENVC"/>
    <property type="match status" value="1"/>
</dbReference>